<dbReference type="PROSITE" id="PS51257">
    <property type="entry name" value="PROKAR_LIPOPROTEIN"/>
    <property type="match status" value="1"/>
</dbReference>
<evidence type="ECO:0000313" key="1">
    <source>
        <dbReference type="EMBL" id="EGK61665.1"/>
    </source>
</evidence>
<dbReference type="AlphaFoldDB" id="F5RJL4"/>
<dbReference type="Proteomes" id="UP000004067">
    <property type="component" value="Unassembled WGS sequence"/>
</dbReference>
<organism evidence="1 2">
    <name type="scientific">Centipeda periodontii DSM 2778</name>
    <dbReference type="NCBI Taxonomy" id="888060"/>
    <lineage>
        <taxon>Bacteria</taxon>
        <taxon>Bacillati</taxon>
        <taxon>Bacillota</taxon>
        <taxon>Negativicutes</taxon>
        <taxon>Selenomonadales</taxon>
        <taxon>Selenomonadaceae</taxon>
        <taxon>Centipeda</taxon>
    </lineage>
</organism>
<evidence type="ECO:0008006" key="3">
    <source>
        <dbReference type="Google" id="ProtNLM"/>
    </source>
</evidence>
<gene>
    <name evidence="1" type="ORF">HMPREF9081_0449</name>
</gene>
<dbReference type="STRING" id="888060.HMPREF9081_0449"/>
<accession>F5RJL4</accession>
<protein>
    <recommendedName>
        <fullName evidence="3">Lipoprotein</fullName>
    </recommendedName>
</protein>
<dbReference type="eggNOG" id="ENOG5033S08">
    <property type="taxonomic scope" value="Bacteria"/>
</dbReference>
<name>F5RJL4_9FIRM</name>
<dbReference type="RefSeq" id="WP_006305289.1">
    <property type="nucleotide sequence ID" value="NZ_GL892076.1"/>
</dbReference>
<dbReference type="HOGENOM" id="CLU_1102201_0_0_9"/>
<keyword evidence="2" id="KW-1185">Reference proteome</keyword>
<reference evidence="1 2" key="1">
    <citation type="submission" date="2011-04" db="EMBL/GenBank/DDBJ databases">
        <authorList>
            <person name="Muzny D."/>
            <person name="Qin X."/>
            <person name="Deng J."/>
            <person name="Jiang H."/>
            <person name="Liu Y."/>
            <person name="Qu J."/>
            <person name="Song X.-Z."/>
            <person name="Zhang L."/>
            <person name="Thornton R."/>
            <person name="Coyle M."/>
            <person name="Francisco L."/>
            <person name="Jackson L."/>
            <person name="Javaid M."/>
            <person name="Korchina V."/>
            <person name="Kovar C."/>
            <person name="Mata R."/>
            <person name="Mathew T."/>
            <person name="Ngo R."/>
            <person name="Nguyen L."/>
            <person name="Nguyen N."/>
            <person name="Okwuonu G."/>
            <person name="Ongeri F."/>
            <person name="Pham C."/>
            <person name="Simmons D."/>
            <person name="Wilczek-Boney K."/>
            <person name="Hale W."/>
            <person name="Jakkamsetti A."/>
            <person name="Pham P."/>
            <person name="Ruth R."/>
            <person name="San Lucas F."/>
            <person name="Warren J."/>
            <person name="Zhang J."/>
            <person name="Zhao Z."/>
            <person name="Zhou C."/>
            <person name="Zhu D."/>
            <person name="Lee S."/>
            <person name="Bess C."/>
            <person name="Blankenburg K."/>
            <person name="Forbes L."/>
            <person name="Fu Q."/>
            <person name="Gubbala S."/>
            <person name="Hirani K."/>
            <person name="Jayaseelan J.C."/>
            <person name="Lara F."/>
            <person name="Munidasa M."/>
            <person name="Palculict T."/>
            <person name="Patil S."/>
            <person name="Pu L.-L."/>
            <person name="Saada N."/>
            <person name="Tang L."/>
            <person name="Weissenberger G."/>
            <person name="Zhu Y."/>
            <person name="Hemphill L."/>
            <person name="Shang Y."/>
            <person name="Youmans B."/>
            <person name="Ayvaz T."/>
            <person name="Ross M."/>
            <person name="Santibanez J."/>
            <person name="Aqrawi P."/>
            <person name="Gross S."/>
            <person name="Joshi V."/>
            <person name="Fowler G."/>
            <person name="Nazareth L."/>
            <person name="Reid J."/>
            <person name="Worley K."/>
            <person name="Petrosino J."/>
            <person name="Highlander S."/>
            <person name="Gibbs R."/>
        </authorList>
    </citation>
    <scope>NUCLEOTIDE SEQUENCE [LARGE SCALE GENOMIC DNA]</scope>
    <source>
        <strain evidence="1 2">DSM 2778</strain>
    </source>
</reference>
<sequence>MSSKLSECTGCNDIHLLGAFCALLLSVVLLTGCSSTLATESSDPYTADDVIAMVEEKFAVCNPHLICTETQVEKEKPFERRIYVLRDTANDFTFSCNAVVRRPTLPRPGAERDTNAFFQYATGYAAHLNADIARVTAEYGFRTATAEEAEALIHSGVKRKHLDREVSLFDEGDFIFVTDGARGADLAAICKKLHTLYRPNGDGVVLSALYGRKITFYDLPPNETELTRATFVAFFTLKGPNDWAATLADNPGSSSNETDVAVMEKNLARYFDSCLRSAREEAKNKGTGATR</sequence>
<comment type="caution">
    <text evidence="1">The sequence shown here is derived from an EMBL/GenBank/DDBJ whole genome shotgun (WGS) entry which is preliminary data.</text>
</comment>
<evidence type="ECO:0000313" key="2">
    <source>
        <dbReference type="Proteomes" id="UP000004067"/>
    </source>
</evidence>
<proteinExistence type="predicted"/>
<dbReference type="EMBL" id="AFHQ01000012">
    <property type="protein sequence ID" value="EGK61665.1"/>
    <property type="molecule type" value="Genomic_DNA"/>
</dbReference>